<reference evidence="2" key="1">
    <citation type="submission" date="2013-11" db="EMBL/GenBank/DDBJ databases">
        <title>Genome sequence of the fusiform rust pathogen reveals effectors for host alternation and coevolution with pine.</title>
        <authorList>
            <consortium name="DOE Joint Genome Institute"/>
            <person name="Smith K."/>
            <person name="Pendleton A."/>
            <person name="Kubisiak T."/>
            <person name="Anderson C."/>
            <person name="Salamov A."/>
            <person name="Aerts A."/>
            <person name="Riley R."/>
            <person name="Clum A."/>
            <person name="Lindquist E."/>
            <person name="Ence D."/>
            <person name="Campbell M."/>
            <person name="Kronenberg Z."/>
            <person name="Feau N."/>
            <person name="Dhillon B."/>
            <person name="Hamelin R."/>
            <person name="Burleigh J."/>
            <person name="Smith J."/>
            <person name="Yandell M."/>
            <person name="Nelson C."/>
            <person name="Grigoriev I."/>
            <person name="Davis J."/>
        </authorList>
    </citation>
    <scope>NUCLEOTIDE SEQUENCE</scope>
    <source>
        <strain evidence="2">G11</strain>
    </source>
</reference>
<feature type="transmembrane region" description="Helical" evidence="1">
    <location>
        <begin position="42"/>
        <end position="61"/>
    </location>
</feature>
<protein>
    <submittedName>
        <fullName evidence="2">Uncharacterized protein</fullName>
    </submittedName>
</protein>
<keyword evidence="1" id="KW-0812">Transmembrane</keyword>
<organism evidence="2 3">
    <name type="scientific">Cronartium quercuum f. sp. fusiforme G11</name>
    <dbReference type="NCBI Taxonomy" id="708437"/>
    <lineage>
        <taxon>Eukaryota</taxon>
        <taxon>Fungi</taxon>
        <taxon>Dikarya</taxon>
        <taxon>Basidiomycota</taxon>
        <taxon>Pucciniomycotina</taxon>
        <taxon>Pucciniomycetes</taxon>
        <taxon>Pucciniales</taxon>
        <taxon>Coleosporiaceae</taxon>
        <taxon>Cronartium</taxon>
    </lineage>
</organism>
<gene>
    <name evidence="2" type="ORF">CROQUDRAFT_642601</name>
</gene>
<dbReference type="Proteomes" id="UP000886653">
    <property type="component" value="Unassembled WGS sequence"/>
</dbReference>
<evidence type="ECO:0000313" key="2">
    <source>
        <dbReference type="EMBL" id="KAG0144109.1"/>
    </source>
</evidence>
<proteinExistence type="predicted"/>
<name>A0A9P6NHA4_9BASI</name>
<sequence>MVLSLSLSLSLSLTHTHTHRFFFFLDNSSEIVFGSHLNSSHPHILTHSITLLLFTIYYLLLTI</sequence>
<evidence type="ECO:0000313" key="3">
    <source>
        <dbReference type="Proteomes" id="UP000886653"/>
    </source>
</evidence>
<comment type="caution">
    <text evidence="2">The sequence shown here is derived from an EMBL/GenBank/DDBJ whole genome shotgun (WGS) entry which is preliminary data.</text>
</comment>
<dbReference type="AlphaFoldDB" id="A0A9P6NHA4"/>
<keyword evidence="3" id="KW-1185">Reference proteome</keyword>
<keyword evidence="1" id="KW-1133">Transmembrane helix</keyword>
<dbReference type="EMBL" id="MU167302">
    <property type="protein sequence ID" value="KAG0144109.1"/>
    <property type="molecule type" value="Genomic_DNA"/>
</dbReference>
<accession>A0A9P6NHA4</accession>
<evidence type="ECO:0000256" key="1">
    <source>
        <dbReference type="SAM" id="Phobius"/>
    </source>
</evidence>
<keyword evidence="1" id="KW-0472">Membrane</keyword>